<proteinExistence type="predicted"/>
<reference evidence="2" key="1">
    <citation type="submission" date="2023-10" db="EMBL/GenBank/DDBJ databases">
        <authorList>
            <person name="Domelevo Entfellner J.-B."/>
        </authorList>
    </citation>
    <scope>NUCLEOTIDE SEQUENCE</scope>
</reference>
<dbReference type="EMBL" id="OY731398">
    <property type="protein sequence ID" value="CAJ1786153.1"/>
    <property type="molecule type" value="Genomic_DNA"/>
</dbReference>
<evidence type="ECO:0000313" key="2">
    <source>
        <dbReference type="EMBL" id="CAJ1786153.1"/>
    </source>
</evidence>
<dbReference type="PANTHER" id="PTHR33232">
    <property type="entry name" value="PROTEIN SIEVE ELEMENT OCCLUSION B-LIKE"/>
    <property type="match status" value="1"/>
</dbReference>
<organism evidence="2 3">
    <name type="scientific">Sphenostylis stenocarpa</name>
    <dbReference type="NCBI Taxonomy" id="92480"/>
    <lineage>
        <taxon>Eukaryota</taxon>
        <taxon>Viridiplantae</taxon>
        <taxon>Streptophyta</taxon>
        <taxon>Embryophyta</taxon>
        <taxon>Tracheophyta</taxon>
        <taxon>Spermatophyta</taxon>
        <taxon>Magnoliopsida</taxon>
        <taxon>eudicotyledons</taxon>
        <taxon>Gunneridae</taxon>
        <taxon>Pentapetalae</taxon>
        <taxon>rosids</taxon>
        <taxon>fabids</taxon>
        <taxon>Fabales</taxon>
        <taxon>Fabaceae</taxon>
        <taxon>Papilionoideae</taxon>
        <taxon>50 kb inversion clade</taxon>
        <taxon>NPAAA clade</taxon>
        <taxon>indigoferoid/millettioid clade</taxon>
        <taxon>Phaseoleae</taxon>
        <taxon>Sphenostylis</taxon>
    </lineage>
</organism>
<feature type="domain" description="Sieve element occlusion C-terminal" evidence="1">
    <location>
        <begin position="143"/>
        <end position="393"/>
    </location>
</feature>
<dbReference type="Gramene" id="rna-AYBTSS11_LOCUS230">
    <property type="protein sequence ID" value="CAJ1786153.1"/>
    <property type="gene ID" value="gene-AYBTSS11_LOCUS230"/>
</dbReference>
<dbReference type="InterPro" id="IPR039299">
    <property type="entry name" value="SEOA"/>
</dbReference>
<name>A0AA86RKX2_9FABA</name>
<dbReference type="PANTHER" id="PTHR33232:SF9">
    <property type="entry name" value="PROTEIN SIEVE ELEMENT OCCLUSION B"/>
    <property type="match status" value="1"/>
</dbReference>
<evidence type="ECO:0000313" key="3">
    <source>
        <dbReference type="Proteomes" id="UP001189624"/>
    </source>
</evidence>
<keyword evidence="3" id="KW-1185">Reference proteome</keyword>
<dbReference type="Proteomes" id="UP001189624">
    <property type="component" value="Chromosome 1"/>
</dbReference>
<evidence type="ECO:0000259" key="1">
    <source>
        <dbReference type="Pfam" id="PF14577"/>
    </source>
</evidence>
<dbReference type="InterPro" id="IPR027944">
    <property type="entry name" value="SEO_C"/>
</dbReference>
<accession>A0AA86RKX2</accession>
<gene>
    <name evidence="2" type="ORF">AYBTSS11_LOCUS230</name>
</gene>
<dbReference type="Pfam" id="PF14577">
    <property type="entry name" value="SEO_C"/>
    <property type="match status" value="1"/>
</dbReference>
<dbReference type="GO" id="GO:0010088">
    <property type="term" value="P:phloem development"/>
    <property type="evidence" value="ECO:0007669"/>
    <property type="project" value="InterPro"/>
</dbReference>
<protein>
    <recommendedName>
        <fullName evidence="1">Sieve element occlusion C-terminal domain-containing protein</fullName>
    </recommendedName>
</protein>
<dbReference type="AlphaFoldDB" id="A0AA86RKX2"/>
<sequence length="412" mass="48586">METNEQDSLEVLRRKNVMLIISGLELTPVEIRFLNLAYKLFKGGPRRAPGTYEWVWIPIVDLDSDWTEQKQKMFESVKERMNWYSVYDHSWIGKPVITFIQREWKYKNRPIIVVLDPQGEVTCLNALYMLTIWGSLAYPFTSSREEALWKEETLKLNLLISGLEFTDWSLRGKYIFLYGGDDPDWIRRFVEEARRVATAANIPLEMVYLGKGNRAEKVEKIRSIITTEKLPTHYWSLYKIWLFWFRIQNMLFSKLQLKQIHNDYDNDDNKIHEIKMLLCNDDDDKVMHEIKKLLSFDKQGGWFILSHVNRIEVTGNATTGLQTLVEYDTLWKEHVDRDGFAKAFKDHYDKILPIVSSCCKFQFSPKIERIQEALTCPECRNNMHVLTTFQCCHGEKTADDEFFFSTVTPPTN</sequence>